<dbReference type="Gramene" id="mRNA:HanXRQr2_Chr12g0555031">
    <property type="protein sequence ID" value="CDS:HanXRQr2_Chr12g0555031.1"/>
    <property type="gene ID" value="HanXRQr2_Chr12g0555031"/>
</dbReference>
<reference evidence="1" key="2">
    <citation type="submission" date="2020-06" db="EMBL/GenBank/DDBJ databases">
        <title>Helianthus annuus Genome sequencing and assembly Release 2.</title>
        <authorList>
            <person name="Gouzy J."/>
            <person name="Langlade N."/>
            <person name="Munos S."/>
        </authorList>
    </citation>
    <scope>NUCLEOTIDE SEQUENCE</scope>
    <source>
        <tissue evidence="1">Leaves</tissue>
    </source>
</reference>
<evidence type="ECO:0000313" key="1">
    <source>
        <dbReference type="EMBL" id="KAF5779070.1"/>
    </source>
</evidence>
<name>A0A9K3HIP2_HELAN</name>
<dbReference type="EMBL" id="MNCJ02000327">
    <property type="protein sequence ID" value="KAF5779070.1"/>
    <property type="molecule type" value="Genomic_DNA"/>
</dbReference>
<protein>
    <submittedName>
        <fullName evidence="1">Uncharacterized protein</fullName>
    </submittedName>
</protein>
<proteinExistence type="predicted"/>
<keyword evidence="2" id="KW-1185">Reference proteome</keyword>
<reference evidence="1" key="1">
    <citation type="journal article" date="2017" name="Nature">
        <title>The sunflower genome provides insights into oil metabolism, flowering and Asterid evolution.</title>
        <authorList>
            <person name="Badouin H."/>
            <person name="Gouzy J."/>
            <person name="Grassa C.J."/>
            <person name="Murat F."/>
            <person name="Staton S.E."/>
            <person name="Cottret L."/>
            <person name="Lelandais-Briere C."/>
            <person name="Owens G.L."/>
            <person name="Carrere S."/>
            <person name="Mayjonade B."/>
            <person name="Legrand L."/>
            <person name="Gill N."/>
            <person name="Kane N.C."/>
            <person name="Bowers J.E."/>
            <person name="Hubner S."/>
            <person name="Bellec A."/>
            <person name="Berard A."/>
            <person name="Berges H."/>
            <person name="Blanchet N."/>
            <person name="Boniface M.C."/>
            <person name="Brunel D."/>
            <person name="Catrice O."/>
            <person name="Chaidir N."/>
            <person name="Claudel C."/>
            <person name="Donnadieu C."/>
            <person name="Faraut T."/>
            <person name="Fievet G."/>
            <person name="Helmstetter N."/>
            <person name="King M."/>
            <person name="Knapp S.J."/>
            <person name="Lai Z."/>
            <person name="Le Paslier M.C."/>
            <person name="Lippi Y."/>
            <person name="Lorenzon L."/>
            <person name="Mandel J.R."/>
            <person name="Marage G."/>
            <person name="Marchand G."/>
            <person name="Marquand E."/>
            <person name="Bret-Mestries E."/>
            <person name="Morien E."/>
            <person name="Nambeesan S."/>
            <person name="Nguyen T."/>
            <person name="Pegot-Espagnet P."/>
            <person name="Pouilly N."/>
            <person name="Raftis F."/>
            <person name="Sallet E."/>
            <person name="Schiex T."/>
            <person name="Thomas J."/>
            <person name="Vandecasteele C."/>
            <person name="Vares D."/>
            <person name="Vear F."/>
            <person name="Vautrin S."/>
            <person name="Crespi M."/>
            <person name="Mangin B."/>
            <person name="Burke J.M."/>
            <person name="Salse J."/>
            <person name="Munos S."/>
            <person name="Vincourt P."/>
            <person name="Rieseberg L.H."/>
            <person name="Langlade N.B."/>
        </authorList>
    </citation>
    <scope>NUCLEOTIDE SEQUENCE</scope>
    <source>
        <tissue evidence="1">Leaves</tissue>
    </source>
</reference>
<evidence type="ECO:0000313" key="2">
    <source>
        <dbReference type="Proteomes" id="UP000215914"/>
    </source>
</evidence>
<sequence>MEKTDGPWLRPPVQGSDRRTETPIFLFLRSFDRHHPPQRRRLWWWCCCCSPPPPEDGGGWPINRGGKSKGCLVRRTEPPSVGVHYRCRLRCDWPESGHLSSPARERGEL</sequence>
<dbReference type="AlphaFoldDB" id="A0A9K3HIP2"/>
<organism evidence="1 2">
    <name type="scientific">Helianthus annuus</name>
    <name type="common">Common sunflower</name>
    <dbReference type="NCBI Taxonomy" id="4232"/>
    <lineage>
        <taxon>Eukaryota</taxon>
        <taxon>Viridiplantae</taxon>
        <taxon>Streptophyta</taxon>
        <taxon>Embryophyta</taxon>
        <taxon>Tracheophyta</taxon>
        <taxon>Spermatophyta</taxon>
        <taxon>Magnoliopsida</taxon>
        <taxon>eudicotyledons</taxon>
        <taxon>Gunneridae</taxon>
        <taxon>Pentapetalae</taxon>
        <taxon>asterids</taxon>
        <taxon>campanulids</taxon>
        <taxon>Asterales</taxon>
        <taxon>Asteraceae</taxon>
        <taxon>Asteroideae</taxon>
        <taxon>Heliantheae alliance</taxon>
        <taxon>Heliantheae</taxon>
        <taxon>Helianthus</taxon>
    </lineage>
</organism>
<accession>A0A9K3HIP2</accession>
<gene>
    <name evidence="1" type="ORF">HanXRQr2_Chr12g0555031</name>
</gene>
<dbReference type="Proteomes" id="UP000215914">
    <property type="component" value="Unassembled WGS sequence"/>
</dbReference>
<comment type="caution">
    <text evidence="1">The sequence shown here is derived from an EMBL/GenBank/DDBJ whole genome shotgun (WGS) entry which is preliminary data.</text>
</comment>